<dbReference type="KEGG" id="vg:16574712"/>
<evidence type="ECO:0000313" key="2">
    <source>
        <dbReference type="EMBL" id="AGS81910.1"/>
    </source>
</evidence>
<dbReference type="Proteomes" id="UP000015545">
    <property type="component" value="Segment"/>
</dbReference>
<keyword evidence="1" id="KW-1133">Transmembrane helix</keyword>
<dbReference type="EMBL" id="KF147891">
    <property type="protein sequence ID" value="AGS81910.1"/>
    <property type="molecule type" value="Genomic_DNA"/>
</dbReference>
<name>S5VZE6_9CAUD</name>
<dbReference type="GeneID" id="16574712"/>
<evidence type="ECO:0000256" key="1">
    <source>
        <dbReference type="SAM" id="Phobius"/>
    </source>
</evidence>
<evidence type="ECO:0000313" key="3">
    <source>
        <dbReference type="Proteomes" id="UP000015545"/>
    </source>
</evidence>
<reference evidence="2 3" key="1">
    <citation type="journal article" date="2014" name="Genome Announc.">
        <title>Complete Genome Sequence of the Novel Giant Pseudomonas Phage PaBG.</title>
        <authorList>
            <person name="Sykilinda N.N."/>
            <person name="Bondar A.A."/>
            <person name="Gorshkova A.S."/>
            <person name="Kurochkina L.P."/>
            <person name="Kulikov E.E."/>
            <person name="Shneider M.M."/>
            <person name="Kadykov V.A."/>
            <person name="Solovjeva N.V."/>
            <person name="Kabilov M.R."/>
            <person name="Mesyanzhinov V.V."/>
            <person name="Vlassov V.V."/>
            <person name="Drukker V.V."/>
            <person name="Miroshnikov K.A."/>
        </authorList>
    </citation>
    <scope>NUCLEOTIDE SEQUENCE [LARGE SCALE GENOMIC DNA]</scope>
</reference>
<gene>
    <name evidence="2" type="ORF">PaBG_00026</name>
</gene>
<proteinExistence type="predicted"/>
<accession>S5VZE6</accession>
<organism evidence="2 3">
    <name type="scientific">Pseudomonas phage PaBG</name>
    <dbReference type="NCBI Taxonomy" id="1335230"/>
    <lineage>
        <taxon>Viruses</taxon>
        <taxon>Duplodnaviria</taxon>
        <taxon>Heunggongvirae</taxon>
        <taxon>Uroviricota</taxon>
        <taxon>Caudoviricetes</taxon>
        <taxon>Baikalvirus</taxon>
        <taxon>Baikalvirus PaBG</taxon>
    </lineage>
</organism>
<sequence length="88" mass="10180">MKFFDQVFNWKKHPAGVFHLVWPIAGLAIALMLARAILEIVHNGDWVYLGIVVFFAILGYFALKPAYELHKALAIRESWRAEKQEPKE</sequence>
<keyword evidence="1" id="KW-0812">Transmembrane</keyword>
<keyword evidence="3" id="KW-1185">Reference proteome</keyword>
<feature type="transmembrane region" description="Helical" evidence="1">
    <location>
        <begin position="45"/>
        <end position="63"/>
    </location>
</feature>
<feature type="transmembrane region" description="Helical" evidence="1">
    <location>
        <begin position="20"/>
        <end position="38"/>
    </location>
</feature>
<protein>
    <submittedName>
        <fullName evidence="2">Uncharacterized protein</fullName>
    </submittedName>
</protein>
<keyword evidence="1" id="KW-0472">Membrane</keyword>
<dbReference type="RefSeq" id="YP_008433357.1">
    <property type="nucleotide sequence ID" value="NC_022096.1"/>
</dbReference>